<proteinExistence type="predicted"/>
<gene>
    <name evidence="1" type="ORF">RPERSI_LOCUS32888</name>
</gene>
<comment type="caution">
    <text evidence="1">The sequence shown here is derived from an EMBL/GenBank/DDBJ whole genome shotgun (WGS) entry which is preliminary data.</text>
</comment>
<evidence type="ECO:0000313" key="2">
    <source>
        <dbReference type="Proteomes" id="UP000789920"/>
    </source>
</evidence>
<organism evidence="1 2">
    <name type="scientific">Racocetra persica</name>
    <dbReference type="NCBI Taxonomy" id="160502"/>
    <lineage>
        <taxon>Eukaryota</taxon>
        <taxon>Fungi</taxon>
        <taxon>Fungi incertae sedis</taxon>
        <taxon>Mucoromycota</taxon>
        <taxon>Glomeromycotina</taxon>
        <taxon>Glomeromycetes</taxon>
        <taxon>Diversisporales</taxon>
        <taxon>Gigasporaceae</taxon>
        <taxon>Racocetra</taxon>
    </lineage>
</organism>
<keyword evidence="2" id="KW-1185">Reference proteome</keyword>
<name>A0ACA9SM08_9GLOM</name>
<dbReference type="Proteomes" id="UP000789920">
    <property type="component" value="Unassembled WGS sequence"/>
</dbReference>
<protein>
    <submittedName>
        <fullName evidence="1">22259_t:CDS:1</fullName>
    </submittedName>
</protein>
<feature type="non-terminal residue" evidence="1">
    <location>
        <position position="57"/>
    </location>
</feature>
<dbReference type="EMBL" id="CAJVQC010139499">
    <property type="protein sequence ID" value="CAG8843710.1"/>
    <property type="molecule type" value="Genomic_DNA"/>
</dbReference>
<feature type="non-terminal residue" evidence="1">
    <location>
        <position position="1"/>
    </location>
</feature>
<accession>A0ACA9SM08</accession>
<reference evidence="1" key="1">
    <citation type="submission" date="2021-06" db="EMBL/GenBank/DDBJ databases">
        <authorList>
            <person name="Kallberg Y."/>
            <person name="Tangrot J."/>
            <person name="Rosling A."/>
        </authorList>
    </citation>
    <scope>NUCLEOTIDE SEQUENCE</scope>
    <source>
        <strain evidence="1">MA461A</strain>
    </source>
</reference>
<sequence length="57" mass="6590">YTLLSVQTDISEIEELYSHELAFEECKNWIHMKLPNVTKIIIGLTSEAAKIAWFPHS</sequence>
<evidence type="ECO:0000313" key="1">
    <source>
        <dbReference type="EMBL" id="CAG8843710.1"/>
    </source>
</evidence>